<dbReference type="CDD" id="cd12797">
    <property type="entry name" value="M23_peptidase"/>
    <property type="match status" value="1"/>
</dbReference>
<reference evidence="3" key="1">
    <citation type="submission" date="2017-02" db="EMBL/GenBank/DDBJ databases">
        <authorList>
            <person name="Varghese N."/>
            <person name="Submissions S."/>
        </authorList>
    </citation>
    <scope>NUCLEOTIDE SEQUENCE [LARGE SCALE GENOMIC DNA]</scope>
    <source>
        <strain evidence="3">DSM 22224</strain>
    </source>
</reference>
<dbReference type="RefSeq" id="WP_078668940.1">
    <property type="nucleotide sequence ID" value="NZ_FUWZ01000002.1"/>
</dbReference>
<gene>
    <name evidence="2" type="ORF">SAMN04488128_102385</name>
</gene>
<name>A0A1T4QHT5_9BACT</name>
<organism evidence="2 3">
    <name type="scientific">Chitinophaga eiseniae</name>
    <dbReference type="NCBI Taxonomy" id="634771"/>
    <lineage>
        <taxon>Bacteria</taxon>
        <taxon>Pseudomonadati</taxon>
        <taxon>Bacteroidota</taxon>
        <taxon>Chitinophagia</taxon>
        <taxon>Chitinophagales</taxon>
        <taxon>Chitinophagaceae</taxon>
        <taxon>Chitinophaga</taxon>
    </lineage>
</organism>
<sequence>MTPSCSTARHLVCEGALCSCDKAAAPAPVKVVSHHRYYVHSSSGTDKPVVTTRENDHRALHFSSCLAGGQPAPCVPQLLWQIPIGQQRIALANGAYPLPDNATAQCLRGGRLHLLTHGQLPAGTDDPPGLCSTDNQPPADKLSINFSPSAPRITRIKGPAKIRQLHNGSWEVTFDRPPAGEDISLLHWVLENDQGAQEADLHGEMFFHHRFMHDGQFTLRVFGGEDSDVLLTQTIQVTPTGIICSPHTARPGERIRFTVAEAEATDSFRWDRTDEKGFRSEARNTGPETEYTFEQPGHYVVRAVTGDEVWQQSVTICNNRVRHIHADRPPVSGAVVTFSISETTFPDITPREQLKLHWKLEGPENTHCAGESTFRHLFTHCGHYTLYAYLYDLQQEAALRFEVKNAAVSAAQWTTPNGYVIRQAGYDQDICLYFEHSGLEKRKVLLEVYARQALHSTLVHSRSLLVPPDTKVSYPLPVSSLRLPAGWDNGQLHLDFQLKPTDRIPIEQQAHPRLLLHRRSCIVKAYFTDPQDQRMYFITDHHQQMALKIYAVNLAGQQLRITILRRNGSPPLQRPLIPYPVAAMKPLLEKDTTVSTQQVMIDKTGTALLPVPLESLSAVSLIYALITLPGFNAVYSQQLLVYPGQQLRLSPGTKARSTAVIERINLPSEQPACQSLVWGSKVSCAFRKKVIRIAKKLHADPNHLMTCMAFETGASFLPHLLSGHKPWNTPAAEKLTEGVLGRHAVGLVQFTQKGINQMNSRWKLGITKKKLANMSAEEQLDYVYHYLREFKGRLNSLEDFYMTILKPDGVGKREDYVVFSEEHDRQTQRSWYEKNKGLDRNKDGIVSKKEVHVIIHKKYTEGLSYKNGCNDNCPMLSVIGANDNKWHHPLKNMQLRGWYNQWAPERSKFGFISERKSGKHQGLDLYAPEGTPVYACVNGFIVSSYHSNSYGNALLLSGEYDNNSYYFFFAHLKDLSKYQVGESVKAGDIIGFSGKTGNAASLRPEQEHLHFEVRTREHVGKGFDGRIDPLLIIRELNKTEIINPQENHQYAKSI</sequence>
<dbReference type="InterPro" id="IPR025460">
    <property type="entry name" value="DUF4280"/>
</dbReference>
<dbReference type="GO" id="GO:0004222">
    <property type="term" value="F:metalloendopeptidase activity"/>
    <property type="evidence" value="ECO:0007669"/>
    <property type="project" value="TreeGrafter"/>
</dbReference>
<dbReference type="STRING" id="634771.SAMN04488128_102385"/>
<evidence type="ECO:0000313" key="3">
    <source>
        <dbReference type="Proteomes" id="UP000190367"/>
    </source>
</evidence>
<dbReference type="PANTHER" id="PTHR21666">
    <property type="entry name" value="PEPTIDASE-RELATED"/>
    <property type="match status" value="1"/>
</dbReference>
<protein>
    <recommendedName>
        <fullName evidence="1">PKD domain-containing protein</fullName>
    </recommendedName>
</protein>
<dbReference type="Pfam" id="PF14107">
    <property type="entry name" value="DUF4280"/>
    <property type="match status" value="1"/>
</dbReference>
<dbReference type="Gene3D" id="2.70.70.10">
    <property type="entry name" value="Glucose Permease (Domain IIA)"/>
    <property type="match status" value="1"/>
</dbReference>
<dbReference type="AlphaFoldDB" id="A0A1T4QHT5"/>
<dbReference type="Proteomes" id="UP000190367">
    <property type="component" value="Unassembled WGS sequence"/>
</dbReference>
<evidence type="ECO:0000259" key="1">
    <source>
        <dbReference type="PROSITE" id="PS50093"/>
    </source>
</evidence>
<dbReference type="InterPro" id="IPR011055">
    <property type="entry name" value="Dup_hybrid_motif"/>
</dbReference>
<dbReference type="OrthoDB" id="1183903at2"/>
<dbReference type="EMBL" id="FUWZ01000002">
    <property type="protein sequence ID" value="SKA03353.1"/>
    <property type="molecule type" value="Genomic_DNA"/>
</dbReference>
<dbReference type="SUPFAM" id="SSF51261">
    <property type="entry name" value="Duplicated hybrid motif"/>
    <property type="match status" value="1"/>
</dbReference>
<dbReference type="InterPro" id="IPR050570">
    <property type="entry name" value="Cell_wall_metabolism_enzyme"/>
</dbReference>
<dbReference type="PROSITE" id="PS00018">
    <property type="entry name" value="EF_HAND_1"/>
    <property type="match status" value="1"/>
</dbReference>
<accession>A0A1T4QHT5</accession>
<evidence type="ECO:0000313" key="2">
    <source>
        <dbReference type="EMBL" id="SKA03353.1"/>
    </source>
</evidence>
<dbReference type="PROSITE" id="PS50093">
    <property type="entry name" value="PKD"/>
    <property type="match status" value="1"/>
</dbReference>
<dbReference type="Pfam" id="PF01551">
    <property type="entry name" value="Peptidase_M23"/>
    <property type="match status" value="1"/>
</dbReference>
<proteinExistence type="predicted"/>
<feature type="domain" description="PKD" evidence="1">
    <location>
        <begin position="238"/>
        <end position="309"/>
    </location>
</feature>
<dbReference type="InterPro" id="IPR016047">
    <property type="entry name" value="M23ase_b-sheet_dom"/>
</dbReference>
<keyword evidence="3" id="KW-1185">Reference proteome</keyword>
<dbReference type="InterPro" id="IPR018247">
    <property type="entry name" value="EF_Hand_1_Ca_BS"/>
</dbReference>
<dbReference type="PANTHER" id="PTHR21666:SF270">
    <property type="entry name" value="MUREIN HYDROLASE ACTIVATOR ENVC"/>
    <property type="match status" value="1"/>
</dbReference>
<dbReference type="InterPro" id="IPR000601">
    <property type="entry name" value="PKD_dom"/>
</dbReference>